<evidence type="ECO:0000259" key="13">
    <source>
        <dbReference type="SMART" id="SM00485"/>
    </source>
</evidence>
<protein>
    <submittedName>
        <fullName evidence="14">Flap endonuclease GEN 1</fullName>
    </submittedName>
</protein>
<keyword evidence="8" id="KW-0234">DNA repair</keyword>
<evidence type="ECO:0000313" key="14">
    <source>
        <dbReference type="EMBL" id="JAQ16595.1"/>
    </source>
</evidence>
<dbReference type="InterPro" id="IPR006084">
    <property type="entry name" value="XPG/Rad2"/>
</dbReference>
<keyword evidence="6" id="KW-0378">Hydrolase</keyword>
<evidence type="ECO:0000256" key="5">
    <source>
        <dbReference type="ARBA" id="ARBA00022763"/>
    </source>
</evidence>
<feature type="compositionally biased region" description="Basic residues" evidence="11">
    <location>
        <begin position="392"/>
        <end position="409"/>
    </location>
</feature>
<organism evidence="14">
    <name type="scientific">Lygus hesperus</name>
    <name type="common">Western plant bug</name>
    <dbReference type="NCBI Taxonomy" id="30085"/>
    <lineage>
        <taxon>Eukaryota</taxon>
        <taxon>Metazoa</taxon>
        <taxon>Ecdysozoa</taxon>
        <taxon>Arthropoda</taxon>
        <taxon>Hexapoda</taxon>
        <taxon>Insecta</taxon>
        <taxon>Pterygota</taxon>
        <taxon>Neoptera</taxon>
        <taxon>Paraneoptera</taxon>
        <taxon>Hemiptera</taxon>
        <taxon>Heteroptera</taxon>
        <taxon>Panheteroptera</taxon>
        <taxon>Cimicomorpha</taxon>
        <taxon>Miridae</taxon>
        <taxon>Mirini</taxon>
        <taxon>Lygus</taxon>
    </lineage>
</organism>
<keyword evidence="7" id="KW-0460">Magnesium</keyword>
<gene>
    <name evidence="14" type="primary">Gen1</name>
    <name evidence="14" type="ORF">g.52177</name>
</gene>
<keyword evidence="2" id="KW-0540">Nuclease</keyword>
<dbReference type="GO" id="GO:0008821">
    <property type="term" value="F:crossover junction DNA endonuclease activity"/>
    <property type="evidence" value="ECO:0007669"/>
    <property type="project" value="UniProtKB-ARBA"/>
</dbReference>
<dbReference type="GO" id="GO:0046872">
    <property type="term" value="F:metal ion binding"/>
    <property type="evidence" value="ECO:0007669"/>
    <property type="project" value="UniProtKB-KW"/>
</dbReference>
<keyword evidence="5" id="KW-0227">DNA damage</keyword>
<dbReference type="PANTHER" id="PTHR11081:SF70">
    <property type="entry name" value="FLAP ENDONUCLEASE GEN HOMOLOG 1"/>
    <property type="match status" value="1"/>
</dbReference>
<evidence type="ECO:0000256" key="7">
    <source>
        <dbReference type="ARBA" id="ARBA00022842"/>
    </source>
</evidence>
<dbReference type="FunFam" id="1.10.150.20:FF:000030">
    <property type="entry name" value="Flap endonuclease GEN-like 1"/>
    <property type="match status" value="1"/>
</dbReference>
<dbReference type="Gene3D" id="1.10.150.20">
    <property type="entry name" value="5' to 3' exonuclease, C-terminal subdomain"/>
    <property type="match status" value="1"/>
</dbReference>
<keyword evidence="3" id="KW-0479">Metal-binding</keyword>
<dbReference type="GO" id="GO:0000400">
    <property type="term" value="F:four-way junction DNA binding"/>
    <property type="evidence" value="ECO:0007669"/>
    <property type="project" value="UniProtKB-ARBA"/>
</dbReference>
<feature type="non-terminal residue" evidence="14">
    <location>
        <position position="595"/>
    </location>
</feature>
<dbReference type="InterPro" id="IPR006085">
    <property type="entry name" value="XPG_DNA_repair_N"/>
</dbReference>
<dbReference type="AlphaFoldDB" id="A0A146MBI6"/>
<proteinExistence type="inferred from homology"/>
<comment type="cofactor">
    <cofactor evidence="1">
        <name>Mg(2+)</name>
        <dbReference type="ChEBI" id="CHEBI:18420"/>
    </cofactor>
</comment>
<dbReference type="GO" id="GO:0017108">
    <property type="term" value="F:5'-flap endonuclease activity"/>
    <property type="evidence" value="ECO:0007669"/>
    <property type="project" value="UniProtKB-ARBA"/>
</dbReference>
<dbReference type="EMBL" id="GDHC01002034">
    <property type="protein sequence ID" value="JAQ16595.1"/>
    <property type="molecule type" value="Transcribed_RNA"/>
</dbReference>
<dbReference type="PRINTS" id="PR00853">
    <property type="entry name" value="XPGRADSUPER"/>
</dbReference>
<evidence type="ECO:0000256" key="2">
    <source>
        <dbReference type="ARBA" id="ARBA00022722"/>
    </source>
</evidence>
<evidence type="ECO:0000256" key="8">
    <source>
        <dbReference type="ARBA" id="ARBA00023204"/>
    </source>
</evidence>
<dbReference type="SUPFAM" id="SSF47807">
    <property type="entry name" value="5' to 3' exonuclease, C-terminal subdomain"/>
    <property type="match status" value="1"/>
</dbReference>
<evidence type="ECO:0000256" key="9">
    <source>
        <dbReference type="ARBA" id="ARBA00023242"/>
    </source>
</evidence>
<sequence>MGVKDLWGVLSPVCEKKSLWELEGTSIAIDLSAWICDSNSICSPQINMYLRNLFFRTSYLLLLGVKPVFVLEGEAPELKVDAIRKRLQARGADKPVKETDVTKACSRRRLKGLQKQCVELLSYMGIECLTARGEAEALCAHLNANGVVTGVITQDSDAFLYGAKEVYRNFQLAPHYTCDAYRAEVIQKKLNLSRTKLIGFSILSGSDYNEGVNKLGKATIVKFLSSLQDKQVFQKFLEWRNGCYFDRVADNKFVTSDMRLECSIRDKALKDDGFPYLEVIAEFTADPERPSFHYKWSKPNLPRFVAFAVKKLAWEDEYAAKKFLPVLGRWHLMNGGHPCDFSIVSIVGNGQGKNANKYRVAWDQYDLVTAEPKEMVAQCYSHLVEAFEESRNKKRKPKATGTGRGRKKKAVEPSEPPSSDNQTTLTQILVKQLPEAPPEPESMTNEFNDLEFDDHVFPNHLIDSSEPAFRMNELKQSSSTRESEHRKVNDRLGHEISIDLTDSDDESSKILHKSSNFLRNDAAPAERVKMDLNTTSNFNNFEFDDPIFSKHKMINLLSDPINDVDKVKTSSTNESEHNKANGRLEHDISIDLTES</sequence>
<dbReference type="GO" id="GO:0006281">
    <property type="term" value="P:DNA repair"/>
    <property type="evidence" value="ECO:0007669"/>
    <property type="project" value="UniProtKB-KW"/>
</dbReference>
<dbReference type="SMART" id="SM00485">
    <property type="entry name" value="XPGN"/>
    <property type="match status" value="1"/>
</dbReference>
<dbReference type="InterPro" id="IPR006086">
    <property type="entry name" value="XPG-I_dom"/>
</dbReference>
<dbReference type="Gene3D" id="3.40.50.1010">
    <property type="entry name" value="5'-nuclease"/>
    <property type="match status" value="1"/>
</dbReference>
<dbReference type="SUPFAM" id="SSF88723">
    <property type="entry name" value="PIN domain-like"/>
    <property type="match status" value="1"/>
</dbReference>
<dbReference type="PANTHER" id="PTHR11081">
    <property type="entry name" value="FLAP ENDONUCLEASE FAMILY MEMBER"/>
    <property type="match status" value="1"/>
</dbReference>
<evidence type="ECO:0000256" key="3">
    <source>
        <dbReference type="ARBA" id="ARBA00022723"/>
    </source>
</evidence>
<keyword evidence="9" id="KW-0539">Nucleus</keyword>
<dbReference type="SMART" id="SM00484">
    <property type="entry name" value="XPGI"/>
    <property type="match status" value="1"/>
</dbReference>
<evidence type="ECO:0000256" key="4">
    <source>
        <dbReference type="ARBA" id="ARBA00022759"/>
    </source>
</evidence>
<feature type="domain" description="XPG-I" evidence="12">
    <location>
        <begin position="122"/>
        <end position="192"/>
    </location>
</feature>
<comment type="similarity">
    <text evidence="10">Belongs to the XPG/RAD2 endonuclease family. GEN subfamily.</text>
</comment>
<feature type="region of interest" description="Disordered" evidence="11">
    <location>
        <begin position="390"/>
        <end position="423"/>
    </location>
</feature>
<evidence type="ECO:0000256" key="6">
    <source>
        <dbReference type="ARBA" id="ARBA00022801"/>
    </source>
</evidence>
<dbReference type="InterPro" id="IPR036279">
    <property type="entry name" value="5-3_exonuclease_C_sf"/>
</dbReference>
<name>A0A146MBI6_LYGHE</name>
<dbReference type="Pfam" id="PF00752">
    <property type="entry name" value="XPG_N"/>
    <property type="match status" value="1"/>
</dbReference>
<keyword evidence="4 14" id="KW-0255">Endonuclease</keyword>
<dbReference type="Pfam" id="PF00867">
    <property type="entry name" value="XPG_I"/>
    <property type="match status" value="1"/>
</dbReference>
<accession>A0A146MBI6</accession>
<evidence type="ECO:0000256" key="1">
    <source>
        <dbReference type="ARBA" id="ARBA00001946"/>
    </source>
</evidence>
<feature type="domain" description="XPG N-terminal" evidence="13">
    <location>
        <begin position="1"/>
        <end position="93"/>
    </location>
</feature>
<evidence type="ECO:0000259" key="12">
    <source>
        <dbReference type="SMART" id="SM00484"/>
    </source>
</evidence>
<evidence type="ECO:0000256" key="10">
    <source>
        <dbReference type="ARBA" id="ARBA00038112"/>
    </source>
</evidence>
<reference evidence="14" key="1">
    <citation type="journal article" date="2016" name="Gigascience">
        <title>De novo construction of an expanded transcriptome assembly for the western tarnished plant bug, Lygus hesperus.</title>
        <authorList>
            <person name="Tassone E.E."/>
            <person name="Geib S.M."/>
            <person name="Hall B."/>
            <person name="Fabrick J.A."/>
            <person name="Brent C.S."/>
            <person name="Hull J.J."/>
        </authorList>
    </citation>
    <scope>NUCLEOTIDE SEQUENCE</scope>
</reference>
<dbReference type="InterPro" id="IPR029060">
    <property type="entry name" value="PIN-like_dom_sf"/>
</dbReference>
<dbReference type="CDD" id="cd09869">
    <property type="entry name" value="PIN_GEN1"/>
    <property type="match status" value="1"/>
</dbReference>
<evidence type="ECO:0000256" key="11">
    <source>
        <dbReference type="SAM" id="MobiDB-lite"/>
    </source>
</evidence>